<reference evidence="1 2" key="1">
    <citation type="submission" date="2021-06" db="EMBL/GenBank/DDBJ databases">
        <title>Caerostris darwini draft genome.</title>
        <authorList>
            <person name="Kono N."/>
            <person name="Arakawa K."/>
        </authorList>
    </citation>
    <scope>NUCLEOTIDE SEQUENCE [LARGE SCALE GENOMIC DNA]</scope>
</reference>
<accession>A0AAV4WWP8</accession>
<gene>
    <name evidence="1" type="ORF">CDAR_289711</name>
</gene>
<name>A0AAV4WWP8_9ARAC</name>
<dbReference type="EMBL" id="BPLQ01015260">
    <property type="protein sequence ID" value="GIY86912.1"/>
    <property type="molecule type" value="Genomic_DNA"/>
</dbReference>
<dbReference type="AlphaFoldDB" id="A0AAV4WWP8"/>
<evidence type="ECO:0000313" key="1">
    <source>
        <dbReference type="EMBL" id="GIY86912.1"/>
    </source>
</evidence>
<proteinExistence type="predicted"/>
<protein>
    <submittedName>
        <fullName evidence="1">Uncharacterized protein</fullName>
    </submittedName>
</protein>
<sequence length="121" mass="13759">MSFGSTSHTSEPCLANGFGVGRREKDILEANLLSTPGQTTSLLFSDESIHSTTCTTELIKILRCHPEPLDTCEHLPIMSQLGRRDYEPWHGRVQCLHLHPHYLWRLSGSIFLSMRRGLSRR</sequence>
<organism evidence="1 2">
    <name type="scientific">Caerostris darwini</name>
    <dbReference type="NCBI Taxonomy" id="1538125"/>
    <lineage>
        <taxon>Eukaryota</taxon>
        <taxon>Metazoa</taxon>
        <taxon>Ecdysozoa</taxon>
        <taxon>Arthropoda</taxon>
        <taxon>Chelicerata</taxon>
        <taxon>Arachnida</taxon>
        <taxon>Araneae</taxon>
        <taxon>Araneomorphae</taxon>
        <taxon>Entelegynae</taxon>
        <taxon>Araneoidea</taxon>
        <taxon>Araneidae</taxon>
        <taxon>Caerostris</taxon>
    </lineage>
</organism>
<dbReference type="Proteomes" id="UP001054837">
    <property type="component" value="Unassembled WGS sequence"/>
</dbReference>
<keyword evidence="2" id="KW-1185">Reference proteome</keyword>
<comment type="caution">
    <text evidence="1">The sequence shown here is derived from an EMBL/GenBank/DDBJ whole genome shotgun (WGS) entry which is preliminary data.</text>
</comment>
<evidence type="ECO:0000313" key="2">
    <source>
        <dbReference type="Proteomes" id="UP001054837"/>
    </source>
</evidence>